<protein>
    <submittedName>
        <fullName evidence="1">Uncharacterized protein</fullName>
    </submittedName>
</protein>
<dbReference type="EMBL" id="JAKELL010000163">
    <property type="protein sequence ID" value="KAH8979564.1"/>
    <property type="molecule type" value="Genomic_DNA"/>
</dbReference>
<evidence type="ECO:0000313" key="2">
    <source>
        <dbReference type="Proteomes" id="UP001201163"/>
    </source>
</evidence>
<proteinExistence type="predicted"/>
<name>A0AAD4L472_9AGAM</name>
<keyword evidence="2" id="KW-1185">Reference proteome</keyword>
<dbReference type="AlphaFoldDB" id="A0AAD4L472"/>
<sequence length="117" mass="13010">MTTAQTMAIIHGLLDNMKVVMDGGEVSTSAIQWNLIYLNLMEDTSYNARSGDQFQKDARGWISPPDPSKNHIIARRGHHSESSVWFTHGNTFNKWIAAGSLLWICGNLGSGKYGKQE</sequence>
<dbReference type="Proteomes" id="UP001201163">
    <property type="component" value="Unassembled WGS sequence"/>
</dbReference>
<comment type="caution">
    <text evidence="1">The sequence shown here is derived from an EMBL/GenBank/DDBJ whole genome shotgun (WGS) entry which is preliminary data.</text>
</comment>
<gene>
    <name evidence="1" type="ORF">EDB92DRAFT_1820937</name>
</gene>
<reference evidence="1" key="1">
    <citation type="submission" date="2022-01" db="EMBL/GenBank/DDBJ databases">
        <title>Comparative genomics reveals a dynamic genome evolution in the ectomycorrhizal milk-cap (Lactarius) mushrooms.</title>
        <authorList>
            <consortium name="DOE Joint Genome Institute"/>
            <person name="Lebreton A."/>
            <person name="Tang N."/>
            <person name="Kuo A."/>
            <person name="LaButti K."/>
            <person name="Drula E."/>
            <person name="Barry K."/>
            <person name="Clum A."/>
            <person name="Lipzen A."/>
            <person name="Mousain D."/>
            <person name="Ng V."/>
            <person name="Wang R."/>
            <person name="Wang X."/>
            <person name="Dai Y."/>
            <person name="Henrissat B."/>
            <person name="Grigoriev I.V."/>
            <person name="Guerin-Laguette A."/>
            <person name="Yu F."/>
            <person name="Martin F.M."/>
        </authorList>
    </citation>
    <scope>NUCLEOTIDE SEQUENCE</scope>
    <source>
        <strain evidence="1">QP</strain>
    </source>
</reference>
<organism evidence="1 2">
    <name type="scientific">Lactarius akahatsu</name>
    <dbReference type="NCBI Taxonomy" id="416441"/>
    <lineage>
        <taxon>Eukaryota</taxon>
        <taxon>Fungi</taxon>
        <taxon>Dikarya</taxon>
        <taxon>Basidiomycota</taxon>
        <taxon>Agaricomycotina</taxon>
        <taxon>Agaricomycetes</taxon>
        <taxon>Russulales</taxon>
        <taxon>Russulaceae</taxon>
        <taxon>Lactarius</taxon>
    </lineage>
</organism>
<accession>A0AAD4L472</accession>
<evidence type="ECO:0000313" key="1">
    <source>
        <dbReference type="EMBL" id="KAH8979564.1"/>
    </source>
</evidence>